<dbReference type="GO" id="GO:0006355">
    <property type="term" value="P:regulation of DNA-templated transcription"/>
    <property type="evidence" value="ECO:0007669"/>
    <property type="project" value="InterPro"/>
</dbReference>
<protein>
    <recommendedName>
        <fullName evidence="3">Ribbon-helix-helix protein CopG domain-containing protein</fullName>
    </recommendedName>
</protein>
<evidence type="ECO:0000313" key="1">
    <source>
        <dbReference type="EMBL" id="OGK53898.1"/>
    </source>
</evidence>
<proteinExistence type="predicted"/>
<dbReference type="InterPro" id="IPR010985">
    <property type="entry name" value="Ribbon_hlx_hlx"/>
</dbReference>
<organism evidence="1 2">
    <name type="scientific">Candidatus Roizmanbacteria bacterium RIFCSPLOWO2_01_FULL_45_11</name>
    <dbReference type="NCBI Taxonomy" id="1802070"/>
    <lineage>
        <taxon>Bacteria</taxon>
        <taxon>Candidatus Roizmaniibacteriota</taxon>
    </lineage>
</organism>
<dbReference type="Proteomes" id="UP000178486">
    <property type="component" value="Unassembled WGS sequence"/>
</dbReference>
<dbReference type="AlphaFoldDB" id="A0A1F7JE61"/>
<evidence type="ECO:0008006" key="3">
    <source>
        <dbReference type="Google" id="ProtNLM"/>
    </source>
</evidence>
<gene>
    <name evidence="1" type="ORF">A3B56_02900</name>
</gene>
<comment type="caution">
    <text evidence="1">The sequence shown here is derived from an EMBL/GenBank/DDBJ whole genome shotgun (WGS) entry which is preliminary data.</text>
</comment>
<accession>A0A1F7JE61</accession>
<reference evidence="1 2" key="1">
    <citation type="journal article" date="2016" name="Nat. Commun.">
        <title>Thousands of microbial genomes shed light on interconnected biogeochemical processes in an aquifer system.</title>
        <authorList>
            <person name="Anantharaman K."/>
            <person name="Brown C.T."/>
            <person name="Hug L.A."/>
            <person name="Sharon I."/>
            <person name="Castelle C.J."/>
            <person name="Probst A.J."/>
            <person name="Thomas B.C."/>
            <person name="Singh A."/>
            <person name="Wilkins M.J."/>
            <person name="Karaoz U."/>
            <person name="Brodie E.L."/>
            <person name="Williams K.H."/>
            <person name="Hubbard S.S."/>
            <person name="Banfield J.F."/>
        </authorList>
    </citation>
    <scope>NUCLEOTIDE SEQUENCE [LARGE SCALE GENOMIC DNA]</scope>
</reference>
<evidence type="ECO:0000313" key="2">
    <source>
        <dbReference type="Proteomes" id="UP000178486"/>
    </source>
</evidence>
<dbReference type="SUPFAM" id="SSF47598">
    <property type="entry name" value="Ribbon-helix-helix"/>
    <property type="match status" value="1"/>
</dbReference>
<sequence length="71" mass="8205">MNTTISISLPESLDKTVDKEVRHGSFESKSVFFQTLVKLWMENKLSHELQESKEELIKGKGTLLRSLKDLR</sequence>
<name>A0A1F7JE61_9BACT</name>
<dbReference type="EMBL" id="MGAU01000046">
    <property type="protein sequence ID" value="OGK53898.1"/>
    <property type="molecule type" value="Genomic_DNA"/>
</dbReference>